<dbReference type="AlphaFoldDB" id="A0A915JD25"/>
<organism evidence="1 2">
    <name type="scientific">Romanomermis culicivorax</name>
    <name type="common">Nematode worm</name>
    <dbReference type="NCBI Taxonomy" id="13658"/>
    <lineage>
        <taxon>Eukaryota</taxon>
        <taxon>Metazoa</taxon>
        <taxon>Ecdysozoa</taxon>
        <taxon>Nematoda</taxon>
        <taxon>Enoplea</taxon>
        <taxon>Dorylaimia</taxon>
        <taxon>Mermithida</taxon>
        <taxon>Mermithoidea</taxon>
        <taxon>Mermithidae</taxon>
        <taxon>Romanomermis</taxon>
    </lineage>
</organism>
<name>A0A915JD25_ROMCU</name>
<protein>
    <submittedName>
        <fullName evidence="2">Uncharacterized protein</fullName>
    </submittedName>
</protein>
<dbReference type="WBParaSite" id="nRc.2.0.1.t23521-RA">
    <property type="protein sequence ID" value="nRc.2.0.1.t23521-RA"/>
    <property type="gene ID" value="nRc.2.0.1.g23521"/>
</dbReference>
<accession>A0A915JD25</accession>
<reference evidence="2" key="1">
    <citation type="submission" date="2022-11" db="UniProtKB">
        <authorList>
            <consortium name="WormBaseParasite"/>
        </authorList>
    </citation>
    <scope>IDENTIFICATION</scope>
</reference>
<proteinExistence type="predicted"/>
<evidence type="ECO:0000313" key="1">
    <source>
        <dbReference type="Proteomes" id="UP000887565"/>
    </source>
</evidence>
<sequence>MVDYVQSRACLRASFQNRHKITKPAKIGRNTPPHPFPSCVRSPQAIITMGIEGGARGVTLSLTAITEQSKRCLIGGTQWDGPSHFSG</sequence>
<keyword evidence="1" id="KW-1185">Reference proteome</keyword>
<dbReference type="Proteomes" id="UP000887565">
    <property type="component" value="Unplaced"/>
</dbReference>
<evidence type="ECO:0000313" key="2">
    <source>
        <dbReference type="WBParaSite" id="nRc.2.0.1.t23521-RA"/>
    </source>
</evidence>